<accession>A0A819V4N7</accession>
<sequence length="187" mass="21984">MLRYKCFISSQSNETTFSFGSLVFRDRNTKQKETLDKFIKPLRKYILFTEGLVERTCPYTNKTNIDCVRSIEIRLKKVIDNCATYFPNMTELKISYVCIQQNEVYQLISTRTNIKNLIINVKRSFEEIKLFVNLCPQLQRLMINTFTNCIESVLRFLSLKSNTDHLSSLCLKNVSENEIEKLVDNYS</sequence>
<dbReference type="Proteomes" id="UP000663891">
    <property type="component" value="Unassembled WGS sequence"/>
</dbReference>
<evidence type="ECO:0000313" key="3">
    <source>
        <dbReference type="Proteomes" id="UP000663881"/>
    </source>
</evidence>
<dbReference type="InterPro" id="IPR032675">
    <property type="entry name" value="LRR_dom_sf"/>
</dbReference>
<dbReference type="OrthoDB" id="10520587at2759"/>
<protein>
    <submittedName>
        <fullName evidence="2">Uncharacterized protein</fullName>
    </submittedName>
</protein>
<dbReference type="Proteomes" id="UP000663881">
    <property type="component" value="Unassembled WGS sequence"/>
</dbReference>
<dbReference type="AlphaFoldDB" id="A0A819V4N7"/>
<gene>
    <name evidence="2" type="ORF">OKA104_LOCUS35479</name>
    <name evidence="1" type="ORF">VCS650_LOCUS23365</name>
</gene>
<proteinExistence type="predicted"/>
<evidence type="ECO:0000313" key="2">
    <source>
        <dbReference type="EMBL" id="CAF4097383.1"/>
    </source>
</evidence>
<organism evidence="2 3">
    <name type="scientific">Adineta steineri</name>
    <dbReference type="NCBI Taxonomy" id="433720"/>
    <lineage>
        <taxon>Eukaryota</taxon>
        <taxon>Metazoa</taxon>
        <taxon>Spiralia</taxon>
        <taxon>Gnathifera</taxon>
        <taxon>Rotifera</taxon>
        <taxon>Eurotatoria</taxon>
        <taxon>Bdelloidea</taxon>
        <taxon>Adinetida</taxon>
        <taxon>Adinetidae</taxon>
        <taxon>Adineta</taxon>
    </lineage>
</organism>
<reference evidence="2" key="1">
    <citation type="submission" date="2021-02" db="EMBL/GenBank/DDBJ databases">
        <authorList>
            <person name="Nowell W R."/>
        </authorList>
    </citation>
    <scope>NUCLEOTIDE SEQUENCE</scope>
</reference>
<dbReference type="Gene3D" id="3.80.10.10">
    <property type="entry name" value="Ribonuclease Inhibitor"/>
    <property type="match status" value="1"/>
</dbReference>
<dbReference type="EMBL" id="CAJNON010000274">
    <property type="protein sequence ID" value="CAF1161173.1"/>
    <property type="molecule type" value="Genomic_DNA"/>
</dbReference>
<comment type="caution">
    <text evidence="2">The sequence shown here is derived from an EMBL/GenBank/DDBJ whole genome shotgun (WGS) entry which is preliminary data.</text>
</comment>
<name>A0A819V4N7_9BILA</name>
<evidence type="ECO:0000313" key="1">
    <source>
        <dbReference type="EMBL" id="CAF1161173.1"/>
    </source>
</evidence>
<dbReference type="EMBL" id="CAJOAY010005151">
    <property type="protein sequence ID" value="CAF4097383.1"/>
    <property type="molecule type" value="Genomic_DNA"/>
</dbReference>